<dbReference type="InterPro" id="IPR012667">
    <property type="entry name" value="CbtB_put"/>
</dbReference>
<organism evidence="1 2">
    <name type="scientific">Aliiruegeria lutimaris</name>
    <dbReference type="NCBI Taxonomy" id="571298"/>
    <lineage>
        <taxon>Bacteria</taxon>
        <taxon>Pseudomonadati</taxon>
        <taxon>Pseudomonadota</taxon>
        <taxon>Alphaproteobacteria</taxon>
        <taxon>Rhodobacterales</taxon>
        <taxon>Roseobacteraceae</taxon>
        <taxon>Aliiruegeria</taxon>
    </lineage>
</organism>
<proteinExistence type="predicted"/>
<keyword evidence="2" id="KW-1185">Reference proteome</keyword>
<protein>
    <submittedName>
        <fullName evidence="1">Cobalt transporter subunit CbtB</fullName>
    </submittedName>
</protein>
<dbReference type="AlphaFoldDB" id="A0A1G9MKI3"/>
<evidence type="ECO:0000313" key="1">
    <source>
        <dbReference type="EMBL" id="SDL74593.1"/>
    </source>
</evidence>
<reference evidence="1 2" key="1">
    <citation type="submission" date="2016-10" db="EMBL/GenBank/DDBJ databases">
        <authorList>
            <person name="de Groot N.N."/>
        </authorList>
    </citation>
    <scope>NUCLEOTIDE SEQUENCE [LARGE SCALE GENOMIC DNA]</scope>
    <source>
        <strain evidence="1 2">DSM 25294</strain>
    </source>
</reference>
<dbReference type="RefSeq" id="WP_170844784.1">
    <property type="nucleotide sequence ID" value="NZ_FNEK01000111.1"/>
</dbReference>
<evidence type="ECO:0000313" key="2">
    <source>
        <dbReference type="Proteomes" id="UP000199382"/>
    </source>
</evidence>
<gene>
    <name evidence="1" type="ORF">SAMN04488026_111112</name>
</gene>
<dbReference type="Proteomes" id="UP000199382">
    <property type="component" value="Unassembled WGS sequence"/>
</dbReference>
<accession>A0A1G9MKI3</accession>
<dbReference type="STRING" id="571298.SAMN04488026_111112"/>
<dbReference type="EMBL" id="FNEK01000111">
    <property type="protein sequence ID" value="SDL74593.1"/>
    <property type="molecule type" value="Genomic_DNA"/>
</dbReference>
<dbReference type="Pfam" id="PF09489">
    <property type="entry name" value="CbtB"/>
    <property type="match status" value="1"/>
</dbReference>
<sequence>MIAALQQKAILGTSKRHMAILVCGILGLGLITVAGNVQASALHAAAHDVRHANGFACH</sequence>
<name>A0A1G9MKI3_9RHOB</name>